<dbReference type="InterPro" id="IPR043039">
    <property type="entry name" value="TBC1D7_dom2"/>
</dbReference>
<sequence>MTSKERTVPTTFKELLISEAINVDKLKQDILKNSIVAELKPFYWKILLGIKSPFSATRDYVDQANCDMYKYLHSTLITCKLIQTDTPISQQFLSMYLLDLHPNRLPVLSIKEYESFLLIANFVCAFLDNDNKQRIEATAECWLMTCRIYDKFVQLSRRITLLRYHVGRIAQEEFIHEPKLLVHLNTQNIFICIPEKWLKDGFQLLTDDISLLDIWEKFLAGSEYIFVFLTIHILHYCRLKLLSLYTTKEIMQYLLDLKINGQIDCEHIVMASIVSWKKQGGSLLTFPPIRN</sequence>
<protein>
    <submittedName>
        <fullName evidence="7">Uncharacterized protein</fullName>
    </submittedName>
</protein>
<dbReference type="InterPro" id="IPR039842">
    <property type="entry name" value="TBC1D7"/>
</dbReference>
<evidence type="ECO:0000256" key="2">
    <source>
        <dbReference type="ARBA" id="ARBA00004541"/>
    </source>
</evidence>
<dbReference type="Gene3D" id="1.10.472.80">
    <property type="entry name" value="Ypt/Rab-GAP domain of gyp1p, domain 3"/>
    <property type="match status" value="1"/>
</dbReference>
<dbReference type="Gene3D" id="1.10.8.680">
    <property type="entry name" value="Ypt/Rab-GAP domain of gyp1p, domain 2"/>
    <property type="match status" value="1"/>
</dbReference>
<organism evidence="7 8">
    <name type="scientific">Rotaria magnacalcarata</name>
    <dbReference type="NCBI Taxonomy" id="392030"/>
    <lineage>
        <taxon>Eukaryota</taxon>
        <taxon>Metazoa</taxon>
        <taxon>Spiralia</taxon>
        <taxon>Gnathifera</taxon>
        <taxon>Rotifera</taxon>
        <taxon>Eurotatoria</taxon>
        <taxon>Bdelloidea</taxon>
        <taxon>Philodinida</taxon>
        <taxon>Philodinidae</taxon>
        <taxon>Rotaria</taxon>
    </lineage>
</organism>
<evidence type="ECO:0000313" key="7">
    <source>
        <dbReference type="EMBL" id="CAF1972442.1"/>
    </source>
</evidence>
<dbReference type="GO" id="GO:0032007">
    <property type="term" value="P:negative regulation of TOR signaling"/>
    <property type="evidence" value="ECO:0007669"/>
    <property type="project" value="TreeGrafter"/>
</dbReference>
<dbReference type="PANTHER" id="PTHR13530:SF3">
    <property type="entry name" value="TBC1 DOMAIN FAMILY MEMBER 7"/>
    <property type="match status" value="1"/>
</dbReference>
<keyword evidence="5" id="KW-0472">Membrane</keyword>
<dbReference type="EMBL" id="CAJNRE010002246">
    <property type="protein sequence ID" value="CAF1972442.1"/>
    <property type="molecule type" value="Genomic_DNA"/>
</dbReference>
<evidence type="ECO:0000256" key="3">
    <source>
        <dbReference type="ARBA" id="ARBA00022468"/>
    </source>
</evidence>
<dbReference type="GO" id="GO:0005096">
    <property type="term" value="F:GTPase activator activity"/>
    <property type="evidence" value="ECO:0007669"/>
    <property type="project" value="UniProtKB-KW"/>
</dbReference>
<proteinExistence type="predicted"/>
<evidence type="ECO:0000256" key="1">
    <source>
        <dbReference type="ARBA" id="ARBA00004308"/>
    </source>
</evidence>
<reference evidence="7" key="1">
    <citation type="submission" date="2021-02" db="EMBL/GenBank/DDBJ databases">
        <authorList>
            <person name="Nowell W R."/>
        </authorList>
    </citation>
    <scope>NUCLEOTIDE SEQUENCE</scope>
</reference>
<evidence type="ECO:0000313" key="8">
    <source>
        <dbReference type="Proteomes" id="UP000663824"/>
    </source>
</evidence>
<dbReference type="Proteomes" id="UP000663824">
    <property type="component" value="Unassembled WGS sequence"/>
</dbReference>
<dbReference type="AlphaFoldDB" id="A0A816M1I2"/>
<name>A0A816M1I2_9BILA</name>
<comment type="subcellular location">
    <subcellularLocation>
        <location evidence="2">Cytoplasmic vesicle</location>
    </subcellularLocation>
    <subcellularLocation>
        <location evidence="1">Endomembrane system</location>
    </subcellularLocation>
</comment>
<dbReference type="PANTHER" id="PTHR13530">
    <property type="entry name" value="TBC1 DOMAIN FAMILY MEMBER 7"/>
    <property type="match status" value="1"/>
</dbReference>
<dbReference type="GO" id="GO:0012505">
    <property type="term" value="C:endomembrane system"/>
    <property type="evidence" value="ECO:0007669"/>
    <property type="project" value="UniProtKB-SubCell"/>
</dbReference>
<gene>
    <name evidence="7" type="ORF">MBJ925_LOCUS6876</name>
</gene>
<accession>A0A816M1I2</accession>
<dbReference type="GO" id="GO:0031410">
    <property type="term" value="C:cytoplasmic vesicle"/>
    <property type="evidence" value="ECO:0007669"/>
    <property type="project" value="UniProtKB-SubCell"/>
</dbReference>
<evidence type="ECO:0000256" key="6">
    <source>
        <dbReference type="ARBA" id="ARBA00023329"/>
    </source>
</evidence>
<keyword evidence="4" id="KW-0963">Cytoplasm</keyword>
<keyword evidence="6" id="KW-0968">Cytoplasmic vesicle</keyword>
<keyword evidence="3" id="KW-0343">GTPase activation</keyword>
<evidence type="ECO:0000256" key="4">
    <source>
        <dbReference type="ARBA" id="ARBA00022490"/>
    </source>
</evidence>
<comment type="caution">
    <text evidence="7">The sequence shown here is derived from an EMBL/GenBank/DDBJ whole genome shotgun (WGS) entry which is preliminary data.</text>
</comment>
<evidence type="ECO:0000256" key="5">
    <source>
        <dbReference type="ARBA" id="ARBA00023136"/>
    </source>
</evidence>